<name>A0A031K2V5_9SPHN</name>
<dbReference type="GO" id="GO:0016740">
    <property type="term" value="F:transferase activity"/>
    <property type="evidence" value="ECO:0007669"/>
    <property type="project" value="UniProtKB-KW"/>
</dbReference>
<organism evidence="2 3">
    <name type="scientific">Novosphingobium resinovorum</name>
    <dbReference type="NCBI Taxonomy" id="158500"/>
    <lineage>
        <taxon>Bacteria</taxon>
        <taxon>Pseudomonadati</taxon>
        <taxon>Pseudomonadota</taxon>
        <taxon>Alphaproteobacteria</taxon>
        <taxon>Sphingomonadales</taxon>
        <taxon>Sphingomonadaceae</taxon>
        <taxon>Novosphingobium</taxon>
    </lineage>
</organism>
<dbReference type="InterPro" id="IPR011009">
    <property type="entry name" value="Kinase-like_dom_sf"/>
</dbReference>
<evidence type="ECO:0000313" key="3">
    <source>
        <dbReference type="Proteomes" id="UP000024329"/>
    </source>
</evidence>
<feature type="domain" description="Aminoglycoside phosphotransferase" evidence="1">
    <location>
        <begin position="70"/>
        <end position="297"/>
    </location>
</feature>
<reference evidence="2 3" key="1">
    <citation type="submission" date="2014-03" db="EMBL/GenBank/DDBJ databases">
        <title>Whole genome sequence of Novosphingobium resinovorum KF1.</title>
        <authorList>
            <person name="Gan H.M."/>
            <person name="Gan H.Y."/>
            <person name="Chew T.H."/>
            <person name="Savka M.A."/>
        </authorList>
    </citation>
    <scope>NUCLEOTIDE SEQUENCE [LARGE SCALE GENOMIC DNA]</scope>
    <source>
        <strain evidence="2 3">KF1</strain>
    </source>
</reference>
<evidence type="ECO:0000259" key="1">
    <source>
        <dbReference type="Pfam" id="PF01636"/>
    </source>
</evidence>
<dbReference type="CDD" id="cd05154">
    <property type="entry name" value="ACAD10_11_N-like"/>
    <property type="match status" value="1"/>
</dbReference>
<dbReference type="SUPFAM" id="SSF56112">
    <property type="entry name" value="Protein kinase-like (PK-like)"/>
    <property type="match status" value="1"/>
</dbReference>
<dbReference type="Pfam" id="PF01636">
    <property type="entry name" value="APH"/>
    <property type="match status" value="1"/>
</dbReference>
<dbReference type="RefSeq" id="WP_051586793.1">
    <property type="nucleotide sequence ID" value="NZ_CP017076.1"/>
</dbReference>
<dbReference type="Gene3D" id="3.90.1200.10">
    <property type="match status" value="1"/>
</dbReference>
<dbReference type="AlphaFoldDB" id="A0A031K2V5"/>
<evidence type="ECO:0000313" key="2">
    <source>
        <dbReference type="EMBL" id="EZP82927.1"/>
    </source>
</evidence>
<dbReference type="InterPro" id="IPR002575">
    <property type="entry name" value="Aminoglycoside_PTrfase"/>
</dbReference>
<proteinExistence type="predicted"/>
<dbReference type="InterPro" id="IPR051678">
    <property type="entry name" value="AGP_Transferase"/>
</dbReference>
<dbReference type="PANTHER" id="PTHR21310">
    <property type="entry name" value="AMINOGLYCOSIDE PHOSPHOTRANSFERASE-RELATED-RELATED"/>
    <property type="match status" value="1"/>
</dbReference>
<dbReference type="Proteomes" id="UP000024329">
    <property type="component" value="Unassembled WGS sequence"/>
</dbReference>
<dbReference type="eggNOG" id="COG3173">
    <property type="taxonomic scope" value="Bacteria"/>
</dbReference>
<dbReference type="Gene3D" id="3.30.200.20">
    <property type="entry name" value="Phosphorylase Kinase, domain 1"/>
    <property type="match status" value="1"/>
</dbReference>
<dbReference type="EMBL" id="JFYZ01000005">
    <property type="protein sequence ID" value="EZP82927.1"/>
    <property type="molecule type" value="Genomic_DNA"/>
</dbReference>
<keyword evidence="2" id="KW-0808">Transferase</keyword>
<dbReference type="PATRIC" id="fig|158500.4.peg.1896"/>
<gene>
    <name evidence="2" type="ORF">BV97_01851</name>
</gene>
<comment type="caution">
    <text evidence="2">The sequence shown here is derived from an EMBL/GenBank/DDBJ whole genome shotgun (WGS) entry which is preliminary data.</text>
</comment>
<dbReference type="OrthoDB" id="3806873at2"/>
<dbReference type="InterPro" id="IPR041726">
    <property type="entry name" value="ACAD10_11_N"/>
</dbReference>
<accession>A0A031K2V5</accession>
<protein>
    <submittedName>
        <fullName evidence="2">Aminoglycoside phosphotransferase</fullName>
    </submittedName>
</protein>
<sequence>MKTQAQRLAQEPVAAIDRDAIEPRLLEILLAKQERRKLGPYIPRTAPDIAKGLSVLFAREGIAAQARGVRRMGGGASKEQFVFDVEGEIDPAFARCVLRMDPREGIIETCRRREAQVLRAVAGVVPVPPVLTEDGDGETMGQPLMVTGFVGGVTKPSDSGAGPSGLKARFGESLGAALTSQFIGYLAAIHAVDYRAAGLDDFAVPRPETTDAALWQVNYWTRVRALEETDSLPLLTLAETWLYDHLPVCEQPVLLHGDYRVGNFLFDEERQEITALLDWELTHIGDFHEDLAYSFEPLFGHRDADGVFHVGSMFTTEHLISRYEALTGRTVNPATLHWYRVLTSYKLIAMNHCSSIIAARDGTNHQNALLAFLASCTAGMSDTLCELLSGEMA</sequence>